<dbReference type="AlphaFoldDB" id="A0A1U9MHR2"/>
<dbReference type="GO" id="GO:0055085">
    <property type="term" value="P:transmembrane transport"/>
    <property type="evidence" value="ECO:0007669"/>
    <property type="project" value="InterPro"/>
</dbReference>
<feature type="transmembrane region" description="Helical" evidence="6">
    <location>
        <begin position="87"/>
        <end position="113"/>
    </location>
</feature>
<dbReference type="RefSeq" id="WP_077992400.1">
    <property type="nucleotide sequence ID" value="NZ_CP015625.1"/>
</dbReference>
<protein>
    <submittedName>
        <fullName evidence="8">Gamma-aminobutyrate:proton symporter, AAT family</fullName>
    </submittedName>
</protein>
<dbReference type="Pfam" id="PF00324">
    <property type="entry name" value="AA_permease"/>
    <property type="match status" value="1"/>
</dbReference>
<keyword evidence="3 6" id="KW-0812">Transmembrane</keyword>
<evidence type="ECO:0000313" key="9">
    <source>
        <dbReference type="Proteomes" id="UP000189632"/>
    </source>
</evidence>
<evidence type="ECO:0000256" key="1">
    <source>
        <dbReference type="ARBA" id="ARBA00004141"/>
    </source>
</evidence>
<feature type="transmembrane region" description="Helical" evidence="6">
    <location>
        <begin position="403"/>
        <end position="421"/>
    </location>
</feature>
<reference evidence="8 9" key="1">
    <citation type="submission" date="2016-11" db="EMBL/GenBank/DDBJ databases">
        <title>Comparative genomics of Bartonella apis.</title>
        <authorList>
            <person name="Engel P."/>
        </authorList>
    </citation>
    <scope>NUCLEOTIDE SEQUENCE [LARGE SCALE GENOMIC DNA]</scope>
    <source>
        <strain evidence="8 9">BBC0122</strain>
    </source>
</reference>
<sequence length="467" mass="50776">MIEQTEKNPKLQQKLKTRHVTMISLGSIIGAGLFVGSSAVISLAGPSAFVAYAFTGVLVMLIMRMVGEMAAAHPVSGSFVEYARMAFGNWAGFSTGWLYWYFWVIVVGFEAVVGGQIINGWFPDFPVWSIALVLLIVMTAINLLSVGSFGEAEYWFSGLKIIAIVVFIAVAAAYAFGPWPGSSASISNLFNHGGFFPHGIVAFLSSIVVIIFSMTGVEVIAIAAAESADPERSMQQAVKSVIIRVLAFFVISTFLIVVIQPWTEVVPGKSPFVTTFDTIGIPGASTMLTIVILVAILSVINAGLYTASRLLFVLSLRGEAPKTLTHVSARGVPIKGVLFSTLIGYACVIIAALWPDTVFLFLINSSGAVFLFIYLMICLSQMKLRKRWVAEGTLKFRMWGHPWLPLAVTACIIAVIVSMLFEDSTRISLMQCLISVAFILIVFVIMNKFKQNRFNISTSQNAVSETE</sequence>
<dbReference type="PANTHER" id="PTHR43495:SF5">
    <property type="entry name" value="GAMMA-AMINOBUTYRIC ACID PERMEASE"/>
    <property type="match status" value="1"/>
</dbReference>
<evidence type="ECO:0000256" key="5">
    <source>
        <dbReference type="ARBA" id="ARBA00023136"/>
    </source>
</evidence>
<accession>A0A1U9MHR2</accession>
<dbReference type="InterPro" id="IPR004841">
    <property type="entry name" value="AA-permease/SLC12A_dom"/>
</dbReference>
<keyword evidence="5 6" id="KW-0472">Membrane</keyword>
<proteinExistence type="predicted"/>
<comment type="subcellular location">
    <subcellularLocation>
        <location evidence="1">Membrane</location>
        <topology evidence="1">Multi-pass membrane protein</topology>
    </subcellularLocation>
</comment>
<organism evidence="8 9">
    <name type="scientific">Bartonella choladocola</name>
    <dbReference type="NCBI Taxonomy" id="2750995"/>
    <lineage>
        <taxon>Bacteria</taxon>
        <taxon>Pseudomonadati</taxon>
        <taxon>Pseudomonadota</taxon>
        <taxon>Alphaproteobacteria</taxon>
        <taxon>Hyphomicrobiales</taxon>
        <taxon>Bartonellaceae</taxon>
        <taxon>Bartonella</taxon>
    </lineage>
</organism>
<feature type="transmembrane region" description="Helical" evidence="6">
    <location>
        <begin position="241"/>
        <end position="259"/>
    </location>
</feature>
<dbReference type="Proteomes" id="UP000189632">
    <property type="component" value="Chromosome"/>
</dbReference>
<dbReference type="Gene3D" id="1.20.1740.10">
    <property type="entry name" value="Amino acid/polyamine transporter I"/>
    <property type="match status" value="1"/>
</dbReference>
<keyword evidence="4 6" id="KW-1133">Transmembrane helix</keyword>
<gene>
    <name evidence="8" type="ORF">BBC0122_013240</name>
</gene>
<dbReference type="GO" id="GO:0006865">
    <property type="term" value="P:amino acid transport"/>
    <property type="evidence" value="ECO:0007669"/>
    <property type="project" value="InterPro"/>
</dbReference>
<evidence type="ECO:0000259" key="7">
    <source>
        <dbReference type="Pfam" id="PF00324"/>
    </source>
</evidence>
<dbReference type="OrthoDB" id="5297508at2"/>
<dbReference type="PROSITE" id="PS00218">
    <property type="entry name" value="AMINO_ACID_PERMEASE_1"/>
    <property type="match status" value="1"/>
</dbReference>
<dbReference type="GO" id="GO:0016020">
    <property type="term" value="C:membrane"/>
    <property type="evidence" value="ECO:0007669"/>
    <property type="project" value="UniProtKB-SubCell"/>
</dbReference>
<keyword evidence="9" id="KW-1185">Reference proteome</keyword>
<feature type="transmembrane region" description="Helical" evidence="6">
    <location>
        <begin position="158"/>
        <end position="176"/>
    </location>
</feature>
<evidence type="ECO:0000256" key="6">
    <source>
        <dbReference type="SAM" id="Phobius"/>
    </source>
</evidence>
<feature type="transmembrane region" description="Helical" evidence="6">
    <location>
        <begin position="125"/>
        <end position="146"/>
    </location>
</feature>
<evidence type="ECO:0000256" key="2">
    <source>
        <dbReference type="ARBA" id="ARBA00022448"/>
    </source>
</evidence>
<dbReference type="FunFam" id="1.20.1740.10:FF:000001">
    <property type="entry name" value="Amino acid permease"/>
    <property type="match status" value="1"/>
</dbReference>
<feature type="domain" description="Amino acid permease/ SLC12A" evidence="7">
    <location>
        <begin position="19"/>
        <end position="451"/>
    </location>
</feature>
<feature type="transmembrane region" description="Helical" evidence="6">
    <location>
        <begin position="279"/>
        <end position="312"/>
    </location>
</feature>
<feature type="transmembrane region" description="Helical" evidence="6">
    <location>
        <begin position="196"/>
        <end position="220"/>
    </location>
</feature>
<dbReference type="InterPro" id="IPR004840">
    <property type="entry name" value="Amino_acid_permease_CS"/>
</dbReference>
<name>A0A1U9MHR2_9HYPH</name>
<evidence type="ECO:0000313" key="8">
    <source>
        <dbReference type="EMBL" id="AQT47434.1"/>
    </source>
</evidence>
<feature type="transmembrane region" description="Helical" evidence="6">
    <location>
        <begin position="332"/>
        <end position="354"/>
    </location>
</feature>
<dbReference type="EMBL" id="CP015625">
    <property type="protein sequence ID" value="AQT47434.1"/>
    <property type="molecule type" value="Genomic_DNA"/>
</dbReference>
<keyword evidence="2" id="KW-0813">Transport</keyword>
<dbReference type="PIRSF" id="PIRSF006060">
    <property type="entry name" value="AA_transporter"/>
    <property type="match status" value="1"/>
</dbReference>
<dbReference type="PANTHER" id="PTHR43495">
    <property type="entry name" value="GABA PERMEASE"/>
    <property type="match status" value="1"/>
</dbReference>
<dbReference type="KEGG" id="bapi:BBC0122_013240"/>
<feature type="transmembrane region" description="Helical" evidence="6">
    <location>
        <begin position="49"/>
        <end position="66"/>
    </location>
</feature>
<feature type="transmembrane region" description="Helical" evidence="6">
    <location>
        <begin position="20"/>
        <end position="43"/>
    </location>
</feature>
<feature type="transmembrane region" description="Helical" evidence="6">
    <location>
        <begin position="360"/>
        <end position="382"/>
    </location>
</feature>
<evidence type="ECO:0000256" key="4">
    <source>
        <dbReference type="ARBA" id="ARBA00022989"/>
    </source>
</evidence>
<feature type="transmembrane region" description="Helical" evidence="6">
    <location>
        <begin position="427"/>
        <end position="446"/>
    </location>
</feature>
<evidence type="ECO:0000256" key="3">
    <source>
        <dbReference type="ARBA" id="ARBA00022692"/>
    </source>
</evidence>